<protein>
    <submittedName>
        <fullName evidence="2">Anti-anti-sigma factor</fullName>
    </submittedName>
</protein>
<dbReference type="Gene3D" id="3.30.750.24">
    <property type="entry name" value="STAS domain"/>
    <property type="match status" value="1"/>
</dbReference>
<dbReference type="InterPro" id="IPR036513">
    <property type="entry name" value="STAS_dom_sf"/>
</dbReference>
<gene>
    <name evidence="2" type="ORF">DFJ67_6944</name>
</gene>
<dbReference type="PROSITE" id="PS50801">
    <property type="entry name" value="STAS"/>
    <property type="match status" value="1"/>
</dbReference>
<dbReference type="OrthoDB" id="3387413at2"/>
<dbReference type="PANTHER" id="PTHR33495:SF2">
    <property type="entry name" value="ANTI-SIGMA FACTOR ANTAGONIST TM_1081-RELATED"/>
    <property type="match status" value="1"/>
</dbReference>
<comment type="caution">
    <text evidence="2">The sequence shown here is derived from an EMBL/GenBank/DDBJ whole genome shotgun (WGS) entry which is preliminary data.</text>
</comment>
<evidence type="ECO:0000259" key="1">
    <source>
        <dbReference type="PROSITE" id="PS50801"/>
    </source>
</evidence>
<evidence type="ECO:0000313" key="2">
    <source>
        <dbReference type="EMBL" id="REG00886.1"/>
    </source>
</evidence>
<organism evidence="2 3">
    <name type="scientific">Asanoa ferruginea</name>
    <dbReference type="NCBI Taxonomy" id="53367"/>
    <lineage>
        <taxon>Bacteria</taxon>
        <taxon>Bacillati</taxon>
        <taxon>Actinomycetota</taxon>
        <taxon>Actinomycetes</taxon>
        <taxon>Micromonosporales</taxon>
        <taxon>Micromonosporaceae</taxon>
        <taxon>Asanoa</taxon>
    </lineage>
</organism>
<sequence>MSPEPLARIEVGEHHGLPLLRVLGEVDMTNAATIGEQLRANTGDASTLTVDLTDLEFMDSQGLHMLHLLAVDLAGNDTALVVIAPVPGIAGNLLTLVGMNKTLDIRPNLSD</sequence>
<dbReference type="Pfam" id="PF01740">
    <property type="entry name" value="STAS"/>
    <property type="match status" value="1"/>
</dbReference>
<dbReference type="AlphaFoldDB" id="A0A3D9ZUK9"/>
<feature type="domain" description="STAS" evidence="1">
    <location>
        <begin position="7"/>
        <end position="111"/>
    </location>
</feature>
<keyword evidence="3" id="KW-1185">Reference proteome</keyword>
<dbReference type="EMBL" id="QUMQ01000001">
    <property type="protein sequence ID" value="REG00886.1"/>
    <property type="molecule type" value="Genomic_DNA"/>
</dbReference>
<proteinExistence type="predicted"/>
<dbReference type="PANTHER" id="PTHR33495">
    <property type="entry name" value="ANTI-SIGMA FACTOR ANTAGONIST TM_1081-RELATED-RELATED"/>
    <property type="match status" value="1"/>
</dbReference>
<name>A0A3D9ZUK9_9ACTN</name>
<evidence type="ECO:0000313" key="3">
    <source>
        <dbReference type="Proteomes" id="UP000256913"/>
    </source>
</evidence>
<dbReference type="GO" id="GO:0043856">
    <property type="term" value="F:anti-sigma factor antagonist activity"/>
    <property type="evidence" value="ECO:0007669"/>
    <property type="project" value="TreeGrafter"/>
</dbReference>
<dbReference type="Proteomes" id="UP000256913">
    <property type="component" value="Unassembled WGS sequence"/>
</dbReference>
<dbReference type="RefSeq" id="WP_116072740.1">
    <property type="nucleotide sequence ID" value="NZ_BONB01000010.1"/>
</dbReference>
<dbReference type="InterPro" id="IPR002645">
    <property type="entry name" value="STAS_dom"/>
</dbReference>
<dbReference type="CDD" id="cd07043">
    <property type="entry name" value="STAS_anti-anti-sigma_factors"/>
    <property type="match status" value="1"/>
</dbReference>
<accession>A0A3D9ZUK9</accession>
<dbReference type="SUPFAM" id="SSF52091">
    <property type="entry name" value="SpoIIaa-like"/>
    <property type="match status" value="1"/>
</dbReference>
<reference evidence="2 3" key="1">
    <citation type="submission" date="2018-08" db="EMBL/GenBank/DDBJ databases">
        <title>Sequencing the genomes of 1000 actinobacteria strains.</title>
        <authorList>
            <person name="Klenk H.-P."/>
        </authorList>
    </citation>
    <scope>NUCLEOTIDE SEQUENCE [LARGE SCALE GENOMIC DNA]</scope>
    <source>
        <strain evidence="2 3">DSM 44099</strain>
    </source>
</reference>